<dbReference type="Proteomes" id="UP000245926">
    <property type="component" value="Chromosome"/>
</dbReference>
<organism evidence="7 8">
    <name type="scientific">Methylobacterium durans</name>
    <dbReference type="NCBI Taxonomy" id="2202825"/>
    <lineage>
        <taxon>Bacteria</taxon>
        <taxon>Pseudomonadati</taxon>
        <taxon>Pseudomonadota</taxon>
        <taxon>Alphaproteobacteria</taxon>
        <taxon>Hyphomicrobiales</taxon>
        <taxon>Methylobacteriaceae</taxon>
        <taxon>Methylobacterium</taxon>
    </lineage>
</organism>
<dbReference type="PANTHER" id="PTHR30629:SF2">
    <property type="entry name" value="PROPHAGE INTEGRASE INTS-RELATED"/>
    <property type="match status" value="1"/>
</dbReference>
<evidence type="ECO:0000259" key="6">
    <source>
        <dbReference type="PROSITE" id="PS51898"/>
    </source>
</evidence>
<dbReference type="Gene3D" id="1.10.150.130">
    <property type="match status" value="1"/>
</dbReference>
<proteinExistence type="inferred from homology"/>
<name>A0A2U8W0Q2_9HYPH</name>
<sequence>MPAQPLTDAFLRALTGQCDGRAEFADSRCKGLVVRVTVGGEKTWSFRFRDKLSGKAQRLTLGQYPDLSLAAARARADEARRRVSEGGSPIRDRKAAKQVAEERESDAKAHAWETLAELYLAKHARPKKRSVGEDERMLKLHITPVWAGRDFRTIKRPDCIALIEGVAETRKLALANRLRPLLSKIFKFAIDRDMIDASPALALPKAAEDVARDRVLTDAEIRLLWDATAGDAPFSPTVALALRLILVTGARPGEVAGMQEGELTDLHDQAKAVWRIPASRMKGKRPHVVPLTPIAIEIINDARSITEAINSRRSEDPESGPSSSADWFIFASPRGMPGAKPIDANALARAMSRLLPWFAKRKSRYEGERAYHSWQARPPTPHDLRRTAATKMRSLGVSVSDVQAVLGHSRRDVLGIHYDWHDALPEKRRALTLWAGELVRILAEESGAQVIPLRPRQVTMT</sequence>
<dbReference type="CDD" id="cd00801">
    <property type="entry name" value="INT_P4_C"/>
    <property type="match status" value="1"/>
</dbReference>
<evidence type="ECO:0000313" key="8">
    <source>
        <dbReference type="Proteomes" id="UP000245926"/>
    </source>
</evidence>
<dbReference type="Pfam" id="PF22022">
    <property type="entry name" value="Phage_int_M"/>
    <property type="match status" value="1"/>
</dbReference>
<dbReference type="GO" id="GO:0003677">
    <property type="term" value="F:DNA binding"/>
    <property type="evidence" value="ECO:0007669"/>
    <property type="project" value="UniProtKB-KW"/>
</dbReference>
<dbReference type="GO" id="GO:0015074">
    <property type="term" value="P:DNA integration"/>
    <property type="evidence" value="ECO:0007669"/>
    <property type="project" value="UniProtKB-KW"/>
</dbReference>
<evidence type="ECO:0000313" key="7">
    <source>
        <dbReference type="EMBL" id="AWN39649.1"/>
    </source>
</evidence>
<dbReference type="InterPro" id="IPR010998">
    <property type="entry name" value="Integrase_recombinase_N"/>
</dbReference>
<evidence type="ECO:0000256" key="4">
    <source>
        <dbReference type="ARBA" id="ARBA00023172"/>
    </source>
</evidence>
<accession>A0A2U8W0Q2</accession>
<dbReference type="AlphaFoldDB" id="A0A2U8W0Q2"/>
<dbReference type="Gene3D" id="1.10.443.10">
    <property type="entry name" value="Intergrase catalytic core"/>
    <property type="match status" value="1"/>
</dbReference>
<feature type="domain" description="Tyr recombinase" evidence="6">
    <location>
        <begin position="211"/>
        <end position="432"/>
    </location>
</feature>
<evidence type="ECO:0000256" key="2">
    <source>
        <dbReference type="ARBA" id="ARBA00022908"/>
    </source>
</evidence>
<keyword evidence="8" id="KW-1185">Reference proteome</keyword>
<dbReference type="Pfam" id="PF00589">
    <property type="entry name" value="Phage_integrase"/>
    <property type="match status" value="1"/>
</dbReference>
<evidence type="ECO:0000256" key="1">
    <source>
        <dbReference type="ARBA" id="ARBA00008857"/>
    </source>
</evidence>
<keyword evidence="4" id="KW-0233">DNA recombination</keyword>
<dbReference type="Gene3D" id="3.30.160.390">
    <property type="entry name" value="Integrase, DNA-binding domain"/>
    <property type="match status" value="1"/>
</dbReference>
<dbReference type="InterPro" id="IPR025166">
    <property type="entry name" value="Integrase_DNA_bind_dom"/>
</dbReference>
<gene>
    <name evidence="7" type="ORF">DK389_02765</name>
</gene>
<keyword evidence="3" id="KW-0238">DNA-binding</keyword>
<dbReference type="OrthoDB" id="7615137at2"/>
<dbReference type="GO" id="GO:0006310">
    <property type="term" value="P:DNA recombination"/>
    <property type="evidence" value="ECO:0007669"/>
    <property type="project" value="UniProtKB-KW"/>
</dbReference>
<dbReference type="PANTHER" id="PTHR30629">
    <property type="entry name" value="PROPHAGE INTEGRASE"/>
    <property type="match status" value="1"/>
</dbReference>
<dbReference type="InterPro" id="IPR053876">
    <property type="entry name" value="Phage_int_M"/>
</dbReference>
<dbReference type="InterPro" id="IPR038488">
    <property type="entry name" value="Integrase_DNA-bd_sf"/>
</dbReference>
<dbReference type="InterPro" id="IPR050808">
    <property type="entry name" value="Phage_Integrase"/>
</dbReference>
<dbReference type="InterPro" id="IPR013762">
    <property type="entry name" value="Integrase-like_cat_sf"/>
</dbReference>
<dbReference type="EMBL" id="CP029550">
    <property type="protein sequence ID" value="AWN39649.1"/>
    <property type="molecule type" value="Genomic_DNA"/>
</dbReference>
<dbReference type="SUPFAM" id="SSF56349">
    <property type="entry name" value="DNA breaking-rejoining enzymes"/>
    <property type="match status" value="1"/>
</dbReference>
<dbReference type="Pfam" id="PF13356">
    <property type="entry name" value="Arm-DNA-bind_3"/>
    <property type="match status" value="1"/>
</dbReference>
<dbReference type="InterPro" id="IPR011010">
    <property type="entry name" value="DNA_brk_join_enz"/>
</dbReference>
<feature type="region of interest" description="Disordered" evidence="5">
    <location>
        <begin position="80"/>
        <end position="103"/>
    </location>
</feature>
<keyword evidence="2" id="KW-0229">DNA integration</keyword>
<dbReference type="PROSITE" id="PS51898">
    <property type="entry name" value="TYR_RECOMBINASE"/>
    <property type="match status" value="1"/>
</dbReference>
<dbReference type="RefSeq" id="WP_109887338.1">
    <property type="nucleotide sequence ID" value="NZ_CP029550.1"/>
</dbReference>
<evidence type="ECO:0000256" key="5">
    <source>
        <dbReference type="SAM" id="MobiDB-lite"/>
    </source>
</evidence>
<dbReference type="KEGG" id="mets:DK389_02765"/>
<reference evidence="8" key="1">
    <citation type="submission" date="2018-05" db="EMBL/GenBank/DDBJ databases">
        <title>Complete Genome Sequence of Methylobacterium sp. 17SD2-17.</title>
        <authorList>
            <person name="Srinivasan S."/>
        </authorList>
    </citation>
    <scope>NUCLEOTIDE SEQUENCE [LARGE SCALE GENOMIC DNA]</scope>
    <source>
        <strain evidence="8">17SD2-17</strain>
    </source>
</reference>
<dbReference type="InterPro" id="IPR002104">
    <property type="entry name" value="Integrase_catalytic"/>
</dbReference>
<comment type="similarity">
    <text evidence="1">Belongs to the 'phage' integrase family.</text>
</comment>
<protein>
    <recommendedName>
        <fullName evidence="6">Tyr recombinase domain-containing protein</fullName>
    </recommendedName>
</protein>
<evidence type="ECO:0000256" key="3">
    <source>
        <dbReference type="ARBA" id="ARBA00023125"/>
    </source>
</evidence>